<dbReference type="AlphaFoldDB" id="A0AAX2ZGY5"/>
<proteinExistence type="predicted"/>
<keyword evidence="2" id="KW-1185">Reference proteome</keyword>
<evidence type="ECO:0000313" key="2">
    <source>
        <dbReference type="Proteomes" id="UP001198983"/>
    </source>
</evidence>
<dbReference type="EMBL" id="CP081135">
    <property type="protein sequence ID" value="UEL48301.1"/>
    <property type="molecule type" value="Genomic_DNA"/>
</dbReference>
<reference evidence="1 2" key="1">
    <citation type="journal article" date="2023" name="Int. J. Syst. Evol. Microbiol.">
        <title>Terrisporobacter hibernicus sp. nov., isolated from bovine faeces in Northern Ireland.</title>
        <authorList>
            <person name="Mitchell M."/>
            <person name="Nguyen S.V."/>
            <person name="Connor M."/>
            <person name="Fairley D.J."/>
            <person name="Donoghue O."/>
            <person name="Marshall H."/>
            <person name="Koolman L."/>
            <person name="McMullan G."/>
            <person name="Schaffer K.E."/>
            <person name="McGrath J.W."/>
            <person name="Fanning S."/>
        </authorList>
    </citation>
    <scope>NUCLEOTIDE SEQUENCE [LARGE SCALE GENOMIC DNA]</scope>
    <source>
        <strain evidence="1 2">MCA3</strain>
    </source>
</reference>
<sequence length="193" mass="23470">MKFYTIQTMEFWENNKNNKYLENDYKYVTKEWVTQYKWMYKQMCERIEEVDSSMIWVWTTRPDLRRSGYSDKGNECVLLELELDESQVLLSDFDMWHLPLNNMTVDMYDNEDIDKEKSWERIFDFDLCMEINKIAEETIAKEIKEGTYEYLEYISFEPNTNFEPNRNIEILKQGVTSKVSLDNVKLIKIFKAR</sequence>
<protein>
    <submittedName>
        <fullName evidence="1">DUF3841 domain-containing protein</fullName>
    </submittedName>
</protein>
<organism evidence="1 2">
    <name type="scientific">Terrisporobacter hibernicus</name>
    <dbReference type="NCBI Taxonomy" id="2813371"/>
    <lineage>
        <taxon>Bacteria</taxon>
        <taxon>Bacillati</taxon>
        <taxon>Bacillota</taxon>
        <taxon>Clostridia</taxon>
        <taxon>Peptostreptococcales</taxon>
        <taxon>Peptostreptococcaceae</taxon>
        <taxon>Terrisporobacter</taxon>
    </lineage>
</organism>
<evidence type="ECO:0000313" key="1">
    <source>
        <dbReference type="EMBL" id="UEL48301.1"/>
    </source>
</evidence>
<dbReference type="Pfam" id="PF12952">
    <property type="entry name" value="DUF3841"/>
    <property type="match status" value="1"/>
</dbReference>
<accession>A0AAX2ZGY5</accession>
<dbReference type="Proteomes" id="UP001198983">
    <property type="component" value="Chromosome"/>
</dbReference>
<dbReference type="RefSeq" id="WP_228416433.1">
    <property type="nucleotide sequence ID" value="NZ_CP081135.1"/>
</dbReference>
<gene>
    <name evidence="1" type="ORF">JW646_02275</name>
</gene>
<dbReference type="KEGG" id="tem:JW646_02275"/>
<name>A0AAX2ZGY5_9FIRM</name>
<dbReference type="InterPro" id="IPR024211">
    <property type="entry name" value="DUF3841"/>
</dbReference>